<keyword evidence="5" id="KW-0130">Cell adhesion</keyword>
<gene>
    <name evidence="10" type="ORF">DEJ51_32445</name>
</gene>
<feature type="domain" description="Chaplin" evidence="9">
    <location>
        <begin position="38"/>
        <end position="78"/>
    </location>
</feature>
<evidence type="ECO:0000256" key="1">
    <source>
        <dbReference type="ARBA" id="ARBA00004191"/>
    </source>
</evidence>
<sequence length="79" mass="7461">MSRVLKSAGLALVLGLAVIGGASSASADSTANGAAIGSPGVLSGNVIQVPIHIPINLCGNSINVIGALNPAAGNVCVNA</sequence>
<evidence type="ECO:0000256" key="8">
    <source>
        <dbReference type="SAM" id="SignalP"/>
    </source>
</evidence>
<evidence type="ECO:0000256" key="6">
    <source>
        <dbReference type="ARBA" id="ARBA00023087"/>
    </source>
</evidence>
<evidence type="ECO:0000313" key="11">
    <source>
        <dbReference type="Proteomes" id="UP000324101"/>
    </source>
</evidence>
<keyword evidence="2" id="KW-0134">Cell wall</keyword>
<name>A0A5P2DYA5_STRVZ</name>
<dbReference type="PROSITE" id="PS51884">
    <property type="entry name" value="CHAPLIN"/>
    <property type="match status" value="1"/>
</dbReference>
<accession>A0A5P2DYA5</accession>
<evidence type="ECO:0000256" key="5">
    <source>
        <dbReference type="ARBA" id="ARBA00022889"/>
    </source>
</evidence>
<dbReference type="Pfam" id="PF03777">
    <property type="entry name" value="ChpA-C"/>
    <property type="match status" value="1"/>
</dbReference>
<evidence type="ECO:0000313" key="10">
    <source>
        <dbReference type="EMBL" id="QES58271.1"/>
    </source>
</evidence>
<dbReference type="GO" id="GO:0007155">
    <property type="term" value="P:cell adhesion"/>
    <property type="evidence" value="ECO:0007669"/>
    <property type="project" value="UniProtKB-KW"/>
</dbReference>
<evidence type="ECO:0000259" key="9">
    <source>
        <dbReference type="PROSITE" id="PS51884"/>
    </source>
</evidence>
<organism evidence="10 11">
    <name type="scientific">Streptomyces venezuelae</name>
    <dbReference type="NCBI Taxonomy" id="54571"/>
    <lineage>
        <taxon>Bacteria</taxon>
        <taxon>Bacillati</taxon>
        <taxon>Actinomycetota</taxon>
        <taxon>Actinomycetes</taxon>
        <taxon>Kitasatosporales</taxon>
        <taxon>Streptomycetaceae</taxon>
        <taxon>Streptomyces</taxon>
    </lineage>
</organism>
<evidence type="ECO:0000256" key="7">
    <source>
        <dbReference type="PROSITE-ProRule" id="PRU01232"/>
    </source>
</evidence>
<dbReference type="RefSeq" id="WP_150261185.1">
    <property type="nucleotide sequence ID" value="NZ_CP029189.1"/>
</dbReference>
<evidence type="ECO:0000256" key="4">
    <source>
        <dbReference type="ARBA" id="ARBA00022729"/>
    </source>
</evidence>
<keyword evidence="3" id="KW-0964">Secreted</keyword>
<feature type="signal peptide" evidence="8">
    <location>
        <begin position="1"/>
        <end position="27"/>
    </location>
</feature>
<reference evidence="10 11" key="1">
    <citation type="submission" date="2018-05" db="EMBL/GenBank/DDBJ databases">
        <title>Streptomyces venezuelae.</title>
        <authorList>
            <person name="Kim W."/>
            <person name="Lee N."/>
            <person name="Cho B.-K."/>
        </authorList>
    </citation>
    <scope>NUCLEOTIDE SEQUENCE [LARGE SCALE GENOMIC DNA]</scope>
    <source>
        <strain evidence="10 11">ATCC 21018</strain>
    </source>
</reference>
<dbReference type="EMBL" id="CP029189">
    <property type="protein sequence ID" value="QES58271.1"/>
    <property type="molecule type" value="Genomic_DNA"/>
</dbReference>
<proteinExistence type="predicted"/>
<dbReference type="OrthoDB" id="3544424at2"/>
<evidence type="ECO:0000256" key="3">
    <source>
        <dbReference type="ARBA" id="ARBA00022525"/>
    </source>
</evidence>
<keyword evidence="4 8" id="KW-0732">Signal</keyword>
<comment type="subcellular location">
    <subcellularLocation>
        <location evidence="1">Secreted</location>
        <location evidence="1">Cell wall</location>
    </subcellularLocation>
</comment>
<dbReference type="AlphaFoldDB" id="A0A5P2DYA5"/>
<dbReference type="Proteomes" id="UP000324101">
    <property type="component" value="Chromosome"/>
</dbReference>
<evidence type="ECO:0000256" key="2">
    <source>
        <dbReference type="ARBA" id="ARBA00022512"/>
    </source>
</evidence>
<keyword evidence="6 7" id="KW-0034">Amyloid</keyword>
<dbReference type="InterPro" id="IPR005528">
    <property type="entry name" value="ChpA-H"/>
</dbReference>
<protein>
    <submittedName>
        <fullName evidence="10">Chaplin</fullName>
    </submittedName>
</protein>
<feature type="chain" id="PRO_5025065494" evidence="8">
    <location>
        <begin position="28"/>
        <end position="79"/>
    </location>
</feature>